<evidence type="ECO:0000259" key="2">
    <source>
        <dbReference type="PROSITE" id="PS50097"/>
    </source>
</evidence>
<evidence type="ECO:0000256" key="1">
    <source>
        <dbReference type="SAM" id="MobiDB-lite"/>
    </source>
</evidence>
<dbReference type="SMART" id="SM00225">
    <property type="entry name" value="BTB"/>
    <property type="match status" value="1"/>
</dbReference>
<dbReference type="SUPFAM" id="SSF54695">
    <property type="entry name" value="POZ domain"/>
    <property type="match status" value="1"/>
</dbReference>
<name>A0A6G1JUI1_9PLEO</name>
<dbReference type="InterPro" id="IPR000210">
    <property type="entry name" value="BTB/POZ_dom"/>
</dbReference>
<sequence length="305" mass="33277">MAKKLKRPVGTATSDSLFPPVTPPRKASCRSESPVDSTRDSACLSPKQYLYQSGNPVYPRDSFTTTATANAGNVSESLRSNEPAAKKDVRIPAKQAVKFGSSFVKIHVGEGDSKQSFAIHQALICARSRFFEKALNGKWKEAEEKVVKLPEDDPIAFGLYEQLLYTGSLPSKPEATGSGASQEYVILSKLYVLAVKVQDIHAKCAATNAMLSRIREIQNGKRALPDATAINIIYAGTPGPCAARRLLVDMYTCKATGGVFAEWLQGRVPLEFLEDLTASLLSKRPRPTDTTLACSMSEYHDQEEK</sequence>
<dbReference type="PANTHER" id="PTHR47843:SF2">
    <property type="entry name" value="BTB DOMAIN-CONTAINING PROTEIN"/>
    <property type="match status" value="1"/>
</dbReference>
<evidence type="ECO:0000313" key="4">
    <source>
        <dbReference type="Proteomes" id="UP000799428"/>
    </source>
</evidence>
<dbReference type="AlphaFoldDB" id="A0A6G1JUI1"/>
<gene>
    <name evidence="3" type="ORF">K504DRAFT_442237</name>
</gene>
<proteinExistence type="predicted"/>
<dbReference type="InterPro" id="IPR011333">
    <property type="entry name" value="SKP1/BTB/POZ_sf"/>
</dbReference>
<dbReference type="OrthoDB" id="1022638at2759"/>
<feature type="domain" description="BTB" evidence="2">
    <location>
        <begin position="102"/>
        <end position="173"/>
    </location>
</feature>
<dbReference type="Gene3D" id="3.30.710.10">
    <property type="entry name" value="Potassium Channel Kv1.1, Chain A"/>
    <property type="match status" value="1"/>
</dbReference>
<dbReference type="Proteomes" id="UP000799428">
    <property type="component" value="Unassembled WGS sequence"/>
</dbReference>
<feature type="region of interest" description="Disordered" evidence="1">
    <location>
        <begin position="1"/>
        <end position="41"/>
    </location>
</feature>
<protein>
    <recommendedName>
        <fullName evidence="2">BTB domain-containing protein</fullName>
    </recommendedName>
</protein>
<organism evidence="3 4">
    <name type="scientific">Pleomassaria siparia CBS 279.74</name>
    <dbReference type="NCBI Taxonomy" id="1314801"/>
    <lineage>
        <taxon>Eukaryota</taxon>
        <taxon>Fungi</taxon>
        <taxon>Dikarya</taxon>
        <taxon>Ascomycota</taxon>
        <taxon>Pezizomycotina</taxon>
        <taxon>Dothideomycetes</taxon>
        <taxon>Pleosporomycetidae</taxon>
        <taxon>Pleosporales</taxon>
        <taxon>Pleomassariaceae</taxon>
        <taxon>Pleomassaria</taxon>
    </lineage>
</organism>
<dbReference type="CDD" id="cd18186">
    <property type="entry name" value="BTB_POZ_ZBTB_KLHL-like"/>
    <property type="match status" value="1"/>
</dbReference>
<dbReference type="Pfam" id="PF00651">
    <property type="entry name" value="BTB"/>
    <property type="match status" value="1"/>
</dbReference>
<dbReference type="PANTHER" id="PTHR47843">
    <property type="entry name" value="BTB DOMAIN-CONTAINING PROTEIN-RELATED"/>
    <property type="match status" value="1"/>
</dbReference>
<evidence type="ECO:0000313" key="3">
    <source>
        <dbReference type="EMBL" id="KAF2704198.1"/>
    </source>
</evidence>
<dbReference type="EMBL" id="MU005783">
    <property type="protein sequence ID" value="KAF2704198.1"/>
    <property type="molecule type" value="Genomic_DNA"/>
</dbReference>
<reference evidence="3" key="1">
    <citation type="journal article" date="2020" name="Stud. Mycol.">
        <title>101 Dothideomycetes genomes: a test case for predicting lifestyles and emergence of pathogens.</title>
        <authorList>
            <person name="Haridas S."/>
            <person name="Albert R."/>
            <person name="Binder M."/>
            <person name="Bloem J."/>
            <person name="Labutti K."/>
            <person name="Salamov A."/>
            <person name="Andreopoulos B."/>
            <person name="Baker S."/>
            <person name="Barry K."/>
            <person name="Bills G."/>
            <person name="Bluhm B."/>
            <person name="Cannon C."/>
            <person name="Castanera R."/>
            <person name="Culley D."/>
            <person name="Daum C."/>
            <person name="Ezra D."/>
            <person name="Gonzalez J."/>
            <person name="Henrissat B."/>
            <person name="Kuo A."/>
            <person name="Liang C."/>
            <person name="Lipzen A."/>
            <person name="Lutzoni F."/>
            <person name="Magnuson J."/>
            <person name="Mondo S."/>
            <person name="Nolan M."/>
            <person name="Ohm R."/>
            <person name="Pangilinan J."/>
            <person name="Park H.-J."/>
            <person name="Ramirez L."/>
            <person name="Alfaro M."/>
            <person name="Sun H."/>
            <person name="Tritt A."/>
            <person name="Yoshinaga Y."/>
            <person name="Zwiers L.-H."/>
            <person name="Turgeon B."/>
            <person name="Goodwin S."/>
            <person name="Spatafora J."/>
            <person name="Crous P."/>
            <person name="Grigoriev I."/>
        </authorList>
    </citation>
    <scope>NUCLEOTIDE SEQUENCE</scope>
    <source>
        <strain evidence="3">CBS 279.74</strain>
    </source>
</reference>
<keyword evidence="4" id="KW-1185">Reference proteome</keyword>
<accession>A0A6G1JUI1</accession>
<dbReference type="PROSITE" id="PS50097">
    <property type="entry name" value="BTB"/>
    <property type="match status" value="1"/>
</dbReference>